<keyword evidence="8 9" id="KW-0472">Membrane</keyword>
<feature type="domain" description="GtrA/DPMS transmembrane" evidence="11">
    <location>
        <begin position="236"/>
        <end position="352"/>
    </location>
</feature>
<organism evidence="12">
    <name type="scientific">marine sediment metagenome</name>
    <dbReference type="NCBI Taxonomy" id="412755"/>
    <lineage>
        <taxon>unclassified sequences</taxon>
        <taxon>metagenomes</taxon>
        <taxon>ecological metagenomes</taxon>
    </lineage>
</organism>
<dbReference type="InterPro" id="IPR050256">
    <property type="entry name" value="Glycosyltransferase_2"/>
</dbReference>
<dbReference type="SUPFAM" id="SSF53448">
    <property type="entry name" value="Nucleotide-diphospho-sugar transferases"/>
    <property type="match status" value="1"/>
</dbReference>
<evidence type="ECO:0000256" key="2">
    <source>
        <dbReference type="ARBA" id="ARBA00022475"/>
    </source>
</evidence>
<evidence type="ECO:0008006" key="13">
    <source>
        <dbReference type="Google" id="ProtNLM"/>
    </source>
</evidence>
<dbReference type="GO" id="GO:0005886">
    <property type="term" value="C:plasma membrane"/>
    <property type="evidence" value="ECO:0007669"/>
    <property type="project" value="TreeGrafter"/>
</dbReference>
<dbReference type="Gene3D" id="3.90.550.10">
    <property type="entry name" value="Spore Coat Polysaccharide Biosynthesis Protein SpsA, Chain A"/>
    <property type="match status" value="1"/>
</dbReference>
<keyword evidence="3" id="KW-0328">Glycosyltransferase</keyword>
<reference evidence="12" key="1">
    <citation type="journal article" date="2015" name="Nature">
        <title>Complex archaea that bridge the gap between prokaryotes and eukaryotes.</title>
        <authorList>
            <person name="Spang A."/>
            <person name="Saw J.H."/>
            <person name="Jorgensen S.L."/>
            <person name="Zaremba-Niedzwiedzka K."/>
            <person name="Martijn J."/>
            <person name="Lind A.E."/>
            <person name="van Eijk R."/>
            <person name="Schleper C."/>
            <person name="Guy L."/>
            <person name="Ettema T.J."/>
        </authorList>
    </citation>
    <scope>NUCLEOTIDE SEQUENCE</scope>
</reference>
<accession>A0A0F9QV15</accession>
<dbReference type="EMBL" id="LAZR01001236">
    <property type="protein sequence ID" value="KKN48145.1"/>
    <property type="molecule type" value="Genomic_DNA"/>
</dbReference>
<evidence type="ECO:0000256" key="4">
    <source>
        <dbReference type="ARBA" id="ARBA00022679"/>
    </source>
</evidence>
<dbReference type="Pfam" id="PF04138">
    <property type="entry name" value="GtrA_DPMS_TM"/>
    <property type="match status" value="1"/>
</dbReference>
<feature type="transmembrane region" description="Helical" evidence="9">
    <location>
        <begin position="299"/>
        <end position="321"/>
    </location>
</feature>
<sequence length="360" mass="41357">MEKIKEISVFFPAYNEEKNIERTILIANKVLKKLADKYEILVIDDGSKDNTGEVVKRLSLKNKKIKLITHKENKGYGSAVRSGFKNCKYEWIVFTDSDGQFDFSELPNFISTQRKTKADLVVGYYKKRRVSFIRKFNSYIWQIIIRILFGLKVKDIDCGFKLIKRNVVKPMNLKSERGAFISTEFLIKAKAENFKIVEIPVTHYPRKEGEATGANFRVIISSFIDLYKLKKKFLIFCFVGGTSALLSLIVFNILFWFGFVFSTSLILGIIFALIYNFLMNRNITFSATGVPIKRQAWRYGVVYFISQSVNFLVSSAMAYLIKGGTLYANIAVITGIVVSIPFSFFGSLLWAFKKPQNRKF</sequence>
<proteinExistence type="predicted"/>
<keyword evidence="7 9" id="KW-1133">Transmembrane helix</keyword>
<dbReference type="CDD" id="cd04179">
    <property type="entry name" value="DPM_DPG-synthase_like"/>
    <property type="match status" value="1"/>
</dbReference>
<evidence type="ECO:0000256" key="3">
    <source>
        <dbReference type="ARBA" id="ARBA00022676"/>
    </source>
</evidence>
<gene>
    <name evidence="12" type="ORF">LCGC14_0655890</name>
</gene>
<feature type="domain" description="Glycosyltransferase 2-like" evidence="10">
    <location>
        <begin position="8"/>
        <end position="168"/>
    </location>
</feature>
<evidence type="ECO:0000259" key="10">
    <source>
        <dbReference type="Pfam" id="PF00535"/>
    </source>
</evidence>
<evidence type="ECO:0000256" key="7">
    <source>
        <dbReference type="ARBA" id="ARBA00022989"/>
    </source>
</evidence>
<keyword evidence="2" id="KW-1003">Cell membrane</keyword>
<dbReference type="InterPro" id="IPR007267">
    <property type="entry name" value="GtrA_DPMS_TM"/>
</dbReference>
<evidence type="ECO:0000256" key="5">
    <source>
        <dbReference type="ARBA" id="ARBA00022692"/>
    </source>
</evidence>
<evidence type="ECO:0000256" key="9">
    <source>
        <dbReference type="SAM" id="Phobius"/>
    </source>
</evidence>
<dbReference type="GO" id="GO:0099621">
    <property type="term" value="F:undecaprenyl-phosphate 4-deoxy-4-formamido-L-arabinose transferase activity"/>
    <property type="evidence" value="ECO:0007669"/>
    <property type="project" value="TreeGrafter"/>
</dbReference>
<dbReference type="AlphaFoldDB" id="A0A0F9QV15"/>
<dbReference type="Pfam" id="PF00535">
    <property type="entry name" value="Glycos_transf_2"/>
    <property type="match status" value="1"/>
</dbReference>
<evidence type="ECO:0000313" key="12">
    <source>
        <dbReference type="EMBL" id="KKN48145.1"/>
    </source>
</evidence>
<keyword evidence="4" id="KW-0808">Transferase</keyword>
<protein>
    <recommendedName>
        <fullName evidence="13">Glycosyltransferase 2-like domain-containing protein</fullName>
    </recommendedName>
</protein>
<evidence type="ECO:0000256" key="8">
    <source>
        <dbReference type="ARBA" id="ARBA00023136"/>
    </source>
</evidence>
<feature type="transmembrane region" description="Helical" evidence="9">
    <location>
        <begin position="327"/>
        <end position="352"/>
    </location>
</feature>
<evidence type="ECO:0000259" key="11">
    <source>
        <dbReference type="Pfam" id="PF04138"/>
    </source>
</evidence>
<dbReference type="InterPro" id="IPR029044">
    <property type="entry name" value="Nucleotide-diphossugar_trans"/>
</dbReference>
<dbReference type="PANTHER" id="PTHR48090">
    <property type="entry name" value="UNDECAPRENYL-PHOSPHATE 4-DEOXY-4-FORMAMIDO-L-ARABINOSE TRANSFERASE-RELATED"/>
    <property type="match status" value="1"/>
</dbReference>
<dbReference type="GO" id="GO:0009103">
    <property type="term" value="P:lipopolysaccharide biosynthetic process"/>
    <property type="evidence" value="ECO:0007669"/>
    <property type="project" value="UniProtKB-KW"/>
</dbReference>
<feature type="transmembrane region" description="Helical" evidence="9">
    <location>
        <begin position="259"/>
        <end position="278"/>
    </location>
</feature>
<keyword evidence="6" id="KW-0448">Lipopolysaccharide biosynthesis</keyword>
<name>A0A0F9QV15_9ZZZZ</name>
<evidence type="ECO:0000256" key="1">
    <source>
        <dbReference type="ARBA" id="ARBA00004141"/>
    </source>
</evidence>
<dbReference type="InterPro" id="IPR001173">
    <property type="entry name" value="Glyco_trans_2-like"/>
</dbReference>
<feature type="transmembrane region" description="Helical" evidence="9">
    <location>
        <begin position="233"/>
        <end position="253"/>
    </location>
</feature>
<comment type="caution">
    <text evidence="12">The sequence shown here is derived from an EMBL/GenBank/DDBJ whole genome shotgun (WGS) entry which is preliminary data.</text>
</comment>
<comment type="subcellular location">
    <subcellularLocation>
        <location evidence="1">Membrane</location>
        <topology evidence="1">Multi-pass membrane protein</topology>
    </subcellularLocation>
</comment>
<dbReference type="PANTHER" id="PTHR48090:SF3">
    <property type="entry name" value="UNDECAPRENYL-PHOSPHATE 4-DEOXY-4-FORMAMIDO-L-ARABINOSE TRANSFERASE"/>
    <property type="match status" value="1"/>
</dbReference>
<keyword evidence="5 9" id="KW-0812">Transmembrane</keyword>
<evidence type="ECO:0000256" key="6">
    <source>
        <dbReference type="ARBA" id="ARBA00022985"/>
    </source>
</evidence>